<accession>A0A9P6D811</accession>
<gene>
    <name evidence="2" type="ORF">BDN71DRAFT_1505753</name>
</gene>
<dbReference type="AlphaFoldDB" id="A0A9P6D811"/>
<feature type="region of interest" description="Disordered" evidence="1">
    <location>
        <begin position="454"/>
        <end position="502"/>
    </location>
</feature>
<evidence type="ECO:0000313" key="3">
    <source>
        <dbReference type="Proteomes" id="UP000807025"/>
    </source>
</evidence>
<feature type="compositionally biased region" description="Pro residues" evidence="1">
    <location>
        <begin position="318"/>
        <end position="332"/>
    </location>
</feature>
<organism evidence="2 3">
    <name type="scientific">Pleurotus eryngii</name>
    <name type="common">Boletus of the steppes</name>
    <dbReference type="NCBI Taxonomy" id="5323"/>
    <lineage>
        <taxon>Eukaryota</taxon>
        <taxon>Fungi</taxon>
        <taxon>Dikarya</taxon>
        <taxon>Basidiomycota</taxon>
        <taxon>Agaricomycotina</taxon>
        <taxon>Agaricomycetes</taxon>
        <taxon>Agaricomycetidae</taxon>
        <taxon>Agaricales</taxon>
        <taxon>Pleurotineae</taxon>
        <taxon>Pleurotaceae</taxon>
        <taxon>Pleurotus</taxon>
    </lineage>
</organism>
<reference evidence="2" key="1">
    <citation type="submission" date="2020-11" db="EMBL/GenBank/DDBJ databases">
        <authorList>
            <consortium name="DOE Joint Genome Institute"/>
            <person name="Ahrendt S."/>
            <person name="Riley R."/>
            <person name="Andreopoulos W."/>
            <person name="Labutti K."/>
            <person name="Pangilinan J."/>
            <person name="Ruiz-Duenas F.J."/>
            <person name="Barrasa J.M."/>
            <person name="Sanchez-Garcia M."/>
            <person name="Camarero S."/>
            <person name="Miyauchi S."/>
            <person name="Serrano A."/>
            <person name="Linde D."/>
            <person name="Babiker R."/>
            <person name="Drula E."/>
            <person name="Ayuso-Fernandez I."/>
            <person name="Pacheco R."/>
            <person name="Padilla G."/>
            <person name="Ferreira P."/>
            <person name="Barriuso J."/>
            <person name="Kellner H."/>
            <person name="Castanera R."/>
            <person name="Alfaro M."/>
            <person name="Ramirez L."/>
            <person name="Pisabarro A.G."/>
            <person name="Kuo A."/>
            <person name="Tritt A."/>
            <person name="Lipzen A."/>
            <person name="He G."/>
            <person name="Yan M."/>
            <person name="Ng V."/>
            <person name="Cullen D."/>
            <person name="Martin F."/>
            <person name="Rosso M.-N."/>
            <person name="Henrissat B."/>
            <person name="Hibbett D."/>
            <person name="Martinez A.T."/>
            <person name="Grigoriev I.V."/>
        </authorList>
    </citation>
    <scope>NUCLEOTIDE SEQUENCE</scope>
    <source>
        <strain evidence="2">ATCC 90797</strain>
    </source>
</reference>
<dbReference type="Proteomes" id="UP000807025">
    <property type="component" value="Unassembled WGS sequence"/>
</dbReference>
<dbReference type="EMBL" id="MU154552">
    <property type="protein sequence ID" value="KAF9496446.1"/>
    <property type="molecule type" value="Genomic_DNA"/>
</dbReference>
<feature type="region of interest" description="Disordered" evidence="1">
    <location>
        <begin position="312"/>
        <end position="342"/>
    </location>
</feature>
<name>A0A9P6D811_PLEER</name>
<feature type="compositionally biased region" description="Low complexity" evidence="1">
    <location>
        <begin position="472"/>
        <end position="495"/>
    </location>
</feature>
<evidence type="ECO:0000313" key="2">
    <source>
        <dbReference type="EMBL" id="KAF9496446.1"/>
    </source>
</evidence>
<protein>
    <submittedName>
        <fullName evidence="2">Uncharacterized protein</fullName>
    </submittedName>
</protein>
<proteinExistence type="predicted"/>
<keyword evidence="3" id="KW-1185">Reference proteome</keyword>
<sequence length="548" mass="58934">MAPPSKINAKQEVYLTNLMDQFLEGQKHGRLNKFWQVLYKGWFERWPDNEDMEIVNEDEQKKGLGERLLKRQNIWLQYLKRWYHNRTALKTRGSHGKPLAVQQPVKLARCPQLVQLYIKKYYKTRIRSKIYDKVPVSGKLTRKQFLTALHDISPKALEGETDDVKQEITDLYKVMHHGKEGTEDEATPAMYAAAITELPRQFTAIGQELAKRTGWLFTLLAGGPDPINGGQVNSIGIHFGENSSRLSFGKANPNFSTSILNPYAEFLNTVYSQEECDAHSLIPCGGATPLGTSSTLAQASPAMLPDFADEPEHVAAPAPMPSPTPTPTPVPAPAGSLGNQQRTADNVSLPQQIEEFDWSEFDKCMSQFALTSTIPDKAANMPLVQAGTLSNDLLTSLLDELTSELPGHIIHPLATTSPLAVTPASIPSAAVLPAFTPPVALAMPMATLAETAATPMSAPKEADATMTPAAGTPASAPEEADATTTPAAGTPASAPEEADATTSVAAGTLASAPEEADATTTPAAGTPALDTLVLVNIDNPTIPVLHHK</sequence>
<evidence type="ECO:0000256" key="1">
    <source>
        <dbReference type="SAM" id="MobiDB-lite"/>
    </source>
</evidence>
<dbReference type="OrthoDB" id="2803783at2759"/>
<comment type="caution">
    <text evidence="2">The sequence shown here is derived from an EMBL/GenBank/DDBJ whole genome shotgun (WGS) entry which is preliminary data.</text>
</comment>